<organism evidence="1 2">
    <name type="scientific">Infirmifilum uzonense</name>
    <dbReference type="NCBI Taxonomy" id="1550241"/>
    <lineage>
        <taxon>Archaea</taxon>
        <taxon>Thermoproteota</taxon>
        <taxon>Thermoprotei</taxon>
        <taxon>Thermofilales</taxon>
        <taxon>Thermofilaceae</taxon>
        <taxon>Infirmifilum</taxon>
    </lineage>
</organism>
<dbReference type="RefSeq" id="WP_052883831.1">
    <property type="nucleotide sequence ID" value="NZ_CP009961.1"/>
</dbReference>
<reference evidence="1 2" key="1">
    <citation type="journal article" date="2015" name="Stand. Genomic Sci.">
        <title>Complete genome sequence of and proposal of Thermofilum uzonense sp. nov. a novel hyperthermophilic crenarchaeon and emended description of the genus Thermofilum.</title>
        <authorList>
            <person name="Toshchakov S.V."/>
            <person name="Korzhenkov A.A."/>
            <person name="Samarov N.I."/>
            <person name="Mazunin I.O."/>
            <person name="Mozhey O.I."/>
            <person name="Shmyr I.S."/>
            <person name="Derbikova K.S."/>
            <person name="Taranov E.A."/>
            <person name="Dominova I.N."/>
            <person name="Bonch-Osmolovskaya E.A."/>
            <person name="Patrushev M.V."/>
            <person name="Podosokorskaya O.A."/>
            <person name="Kublanov I.V."/>
        </authorList>
    </citation>
    <scope>NUCLEOTIDE SEQUENCE [LARGE SCALE GENOMIC DNA]</scope>
    <source>
        <strain evidence="1 2">1807-2</strain>
    </source>
</reference>
<name>A0A0F7FGX1_9CREN</name>
<dbReference type="EMBL" id="CP009961">
    <property type="protein sequence ID" value="AKG38427.1"/>
    <property type="molecule type" value="Genomic_DNA"/>
</dbReference>
<dbReference type="HOGENOM" id="CLU_905009_0_0_2"/>
<dbReference type="InterPro" id="IPR009260">
    <property type="entry name" value="CRISPR-ass_Csa1"/>
</dbReference>
<proteinExistence type="predicted"/>
<dbReference type="Pfam" id="PF06023">
    <property type="entry name" value="Csa1"/>
    <property type="match status" value="1"/>
</dbReference>
<evidence type="ECO:0008006" key="3">
    <source>
        <dbReference type="Google" id="ProtNLM"/>
    </source>
</evidence>
<evidence type="ECO:0000313" key="2">
    <source>
        <dbReference type="Proteomes" id="UP000067434"/>
    </source>
</evidence>
<dbReference type="STRING" id="1550241.MA03_02870"/>
<keyword evidence="2" id="KW-1185">Reference proteome</keyword>
<sequence>MPGLFPIIEDINSLYRDFRRMPPVEVSEELRGWSYGQGVVAPPGGPLLGVSDITGGFCDRGRDVYLRYVKRVQPRDNYLLQRGRLIHETWTRTIVEVKRSIYNHGLDASIQELANTASTLKEKLKAEFNAKHSLVPEEERTWLVDRIINEGFSTYASSLERQLSRSRFLEIDGLVAATVPLLTEYPLNGEKIGLSRALRIDALIPPGLILELKTRHPRREFELALVGYALAFESEYEIPIDRGLLMYVEVDPPKRRLYVRPRIIALGDALRSEFVERRDKLLELILYDEDPGVSSNCPSECPYIHYCRGGE</sequence>
<gene>
    <name evidence="1" type="ORF">MA03_02870</name>
</gene>
<dbReference type="OrthoDB" id="19284at2157"/>
<dbReference type="AlphaFoldDB" id="A0A0F7FGX1"/>
<evidence type="ECO:0000313" key="1">
    <source>
        <dbReference type="EMBL" id="AKG38427.1"/>
    </source>
</evidence>
<dbReference type="Proteomes" id="UP000067434">
    <property type="component" value="Chromosome"/>
</dbReference>
<dbReference type="PATRIC" id="fig|1550241.5.peg.604"/>
<dbReference type="GeneID" id="25401139"/>
<dbReference type="KEGG" id="thf:MA03_02870"/>
<dbReference type="NCBIfam" id="TIGR01896">
    <property type="entry name" value="cas_AF1879"/>
    <property type="match status" value="1"/>
</dbReference>
<accession>A0A0F7FGX1</accession>
<protein>
    <recommendedName>
        <fullName evidence="3">Type I-A CRISPR-associated protein Cas4/Csa1</fullName>
    </recommendedName>
</protein>